<dbReference type="AlphaFoldDB" id="A0A2B4SVE9"/>
<dbReference type="SUPFAM" id="SSF53098">
    <property type="entry name" value="Ribonuclease H-like"/>
    <property type="match status" value="1"/>
</dbReference>
<dbReference type="Gene3D" id="3.30.420.10">
    <property type="entry name" value="Ribonuclease H-like superfamily/Ribonuclease H"/>
    <property type="match status" value="1"/>
</dbReference>
<proteinExistence type="predicted"/>
<feature type="domain" description="Integrase catalytic" evidence="2">
    <location>
        <begin position="106"/>
        <end position="175"/>
    </location>
</feature>
<dbReference type="InterPro" id="IPR049012">
    <property type="entry name" value="Mutator_transp_dom"/>
</dbReference>
<dbReference type="OrthoDB" id="5983687at2759"/>
<dbReference type="Pfam" id="PF17921">
    <property type="entry name" value="Integrase_H2C2"/>
    <property type="match status" value="1"/>
</dbReference>
<feature type="compositionally biased region" description="Basic and acidic residues" evidence="1">
    <location>
        <begin position="408"/>
        <end position="421"/>
    </location>
</feature>
<protein>
    <submittedName>
        <fullName evidence="3">Uncharacterized protein K02A2.6</fullName>
    </submittedName>
</protein>
<dbReference type="GO" id="GO:0015074">
    <property type="term" value="P:DNA integration"/>
    <property type="evidence" value="ECO:0007669"/>
    <property type="project" value="InterPro"/>
</dbReference>
<dbReference type="PANTHER" id="PTHR37984">
    <property type="entry name" value="PROTEIN CBG26694"/>
    <property type="match status" value="1"/>
</dbReference>
<reference evidence="4" key="1">
    <citation type="journal article" date="2017" name="bioRxiv">
        <title>Comparative analysis of the genomes of Stylophora pistillata and Acropora digitifera provides evidence for extensive differences between species of corals.</title>
        <authorList>
            <person name="Voolstra C.R."/>
            <person name="Li Y."/>
            <person name="Liew Y.J."/>
            <person name="Baumgarten S."/>
            <person name="Zoccola D."/>
            <person name="Flot J.-F."/>
            <person name="Tambutte S."/>
            <person name="Allemand D."/>
            <person name="Aranda M."/>
        </authorList>
    </citation>
    <scope>NUCLEOTIDE SEQUENCE [LARGE SCALE GENOMIC DNA]</scope>
</reference>
<dbReference type="InterPro" id="IPR050951">
    <property type="entry name" value="Retrovirus_Pol_polyprotein"/>
</dbReference>
<sequence length="950" mass="106429">MAHDGHPGIVRMKQRCREAVWWPKMNTHVEQLVLQCEACARSGKSVKPVQPPLQPIPWPARPWQHLQIDIAGEVFAAPSSHKYMIVAQDLHSKWSEVSCSSSVTSGVEHCVTFLYNSQSNGGVERFNRTTKEGIQASMAEGKSFAEAVRTTLCNYRATKHALTGTSPAELIICRKLILPLDNLKLPQASTHVATPPQAEDVATNQKAMKSYLDTKRKAKLPKFDVGHCARVKKPVRGHKLRPVLTEPLEIVKRIGPSTFQLRDGTKWNSRRLVHVFKVPAPSPETGSFIPDAPCSIEPDQNLDQPQTNHDFISPCLIWSKTIHHCGNDVTSEPPVIVGVYRIEDIERRKKRKFYGNRFSNSPRINEEESIVVESASSGIRESTDGISHDQSEAKESSASYRKLQSTSQEDKPKPKLIKVDKEETSPSITGFRFCDMEVLSSVFSLLRCGECGDFSLLFMEDNLKRKGCASTLRLLCEQCGWKHSFCTSKKQGKSFEVNRRIVYGMRTLGKGYAGARKFCTIMNMPPPPNEKAFLSNSRVIGRHMKAIAKETMKKAGEEVLSLKKDVNSSEGLPVNCGVSCDGTWQKRGYSSRNGCVTVISMDTGKVLDVEALSQGCKQCERHEQMDKNSLEYQMWRADHTTCKSNFQGSAPAMEPEGAERIFQRSVELHNLRYTEFYGDGDSKSFSRIKNIYQDAGILVEKKECIGHVQKRVGTALRKLKRDNPGLGGRGKLTDSLIDKLQNYYGIAIRCNVGNLAGMKKAIHASLMHCASSEARPLHDHCPTGSASWCKYQKDKANHTNLFKHGPGLPLPVIAKLKPEYIRLSENNLLQKCLHGKTQNQNESLNGMVWQRIPKEIYVGRETLELGLYDAVSYFNIGSMSIIKLFQALGIPSGKYTEEGCRLQDQLRVNIAQHKSKATTKKRRKVIRGLKKRKDDHNKQTEGVSYGPGQF</sequence>
<dbReference type="GO" id="GO:0003676">
    <property type="term" value="F:nucleic acid binding"/>
    <property type="evidence" value="ECO:0007669"/>
    <property type="project" value="InterPro"/>
</dbReference>
<dbReference type="Gene3D" id="1.10.340.70">
    <property type="match status" value="1"/>
</dbReference>
<dbReference type="Proteomes" id="UP000225706">
    <property type="component" value="Unassembled WGS sequence"/>
</dbReference>
<keyword evidence="4" id="KW-1185">Reference proteome</keyword>
<dbReference type="PROSITE" id="PS50994">
    <property type="entry name" value="INTEGRASE"/>
    <property type="match status" value="1"/>
</dbReference>
<evidence type="ECO:0000259" key="2">
    <source>
        <dbReference type="PROSITE" id="PS50994"/>
    </source>
</evidence>
<accession>A0A2B4SVE9</accession>
<dbReference type="InterPro" id="IPR041588">
    <property type="entry name" value="Integrase_H2C2"/>
</dbReference>
<feature type="region of interest" description="Disordered" evidence="1">
    <location>
        <begin position="915"/>
        <end position="950"/>
    </location>
</feature>
<feature type="compositionally biased region" description="Basic residues" evidence="1">
    <location>
        <begin position="915"/>
        <end position="931"/>
    </location>
</feature>
<dbReference type="InterPro" id="IPR001584">
    <property type="entry name" value="Integrase_cat-core"/>
</dbReference>
<dbReference type="InterPro" id="IPR012337">
    <property type="entry name" value="RNaseH-like_sf"/>
</dbReference>
<organism evidence="3 4">
    <name type="scientific">Stylophora pistillata</name>
    <name type="common">Smooth cauliflower coral</name>
    <dbReference type="NCBI Taxonomy" id="50429"/>
    <lineage>
        <taxon>Eukaryota</taxon>
        <taxon>Metazoa</taxon>
        <taxon>Cnidaria</taxon>
        <taxon>Anthozoa</taxon>
        <taxon>Hexacorallia</taxon>
        <taxon>Scleractinia</taxon>
        <taxon>Astrocoeniina</taxon>
        <taxon>Pocilloporidae</taxon>
        <taxon>Stylophora</taxon>
    </lineage>
</organism>
<evidence type="ECO:0000313" key="3">
    <source>
        <dbReference type="EMBL" id="PFX33159.1"/>
    </source>
</evidence>
<name>A0A2B4SVE9_STYPI</name>
<comment type="caution">
    <text evidence="3">The sequence shown here is derived from an EMBL/GenBank/DDBJ whole genome shotgun (WGS) entry which is preliminary data.</text>
</comment>
<dbReference type="PANTHER" id="PTHR37984:SF15">
    <property type="entry name" value="INTEGRASE CATALYTIC DOMAIN-CONTAINING PROTEIN"/>
    <property type="match status" value="1"/>
</dbReference>
<gene>
    <name evidence="3" type="primary">K02A2.6</name>
    <name evidence="3" type="ORF">AWC38_SpisGene2017</name>
</gene>
<dbReference type="Pfam" id="PF20700">
    <property type="entry name" value="Mutator"/>
    <property type="match status" value="1"/>
</dbReference>
<feature type="compositionally biased region" description="Polar residues" evidence="1">
    <location>
        <begin position="396"/>
        <end position="407"/>
    </location>
</feature>
<feature type="compositionally biased region" description="Basic and acidic residues" evidence="1">
    <location>
        <begin position="381"/>
        <end position="395"/>
    </location>
</feature>
<evidence type="ECO:0000256" key="1">
    <source>
        <dbReference type="SAM" id="MobiDB-lite"/>
    </source>
</evidence>
<feature type="region of interest" description="Disordered" evidence="1">
    <location>
        <begin position="375"/>
        <end position="421"/>
    </location>
</feature>
<evidence type="ECO:0000313" key="4">
    <source>
        <dbReference type="Proteomes" id="UP000225706"/>
    </source>
</evidence>
<dbReference type="EMBL" id="LSMT01000015">
    <property type="protein sequence ID" value="PFX33159.1"/>
    <property type="molecule type" value="Genomic_DNA"/>
</dbReference>
<dbReference type="InterPro" id="IPR036397">
    <property type="entry name" value="RNaseH_sf"/>
</dbReference>